<dbReference type="RefSeq" id="XP_006813262.1">
    <property type="nucleotide sequence ID" value="XM_006813199.1"/>
</dbReference>
<dbReference type="PANTHER" id="PTHR43539">
    <property type="entry name" value="FLAVIN-BINDING MONOOXYGENASE-LIKE PROTEIN (AFU_ORTHOLOGUE AFUA_4G09220)"/>
    <property type="match status" value="1"/>
</dbReference>
<dbReference type="Proteomes" id="UP000694865">
    <property type="component" value="Unplaced"/>
</dbReference>
<keyword evidence="2" id="KW-1133">Transmembrane helix</keyword>
<dbReference type="Gene3D" id="3.50.50.60">
    <property type="entry name" value="FAD/NAD(P)-binding domain"/>
    <property type="match status" value="3"/>
</dbReference>
<accession>A0ABM0LZS1</accession>
<dbReference type="InterPro" id="IPR036188">
    <property type="entry name" value="FAD/NAD-bd_sf"/>
</dbReference>
<feature type="transmembrane region" description="Helical" evidence="2">
    <location>
        <begin position="165"/>
        <end position="184"/>
    </location>
</feature>
<dbReference type="Pfam" id="PF13738">
    <property type="entry name" value="Pyr_redox_3"/>
    <property type="match status" value="2"/>
</dbReference>
<protein>
    <submittedName>
        <fullName evidence="4">FAD-dependent oxidoreductase domain-containing protein 2-like</fullName>
    </submittedName>
</protein>
<proteinExistence type="predicted"/>
<keyword evidence="1" id="KW-0560">Oxidoreductase</keyword>
<evidence type="ECO:0000313" key="4">
    <source>
        <dbReference type="RefSeq" id="XP_006813262.1"/>
    </source>
</evidence>
<feature type="transmembrane region" description="Helical" evidence="2">
    <location>
        <begin position="204"/>
        <end position="227"/>
    </location>
</feature>
<evidence type="ECO:0000256" key="2">
    <source>
        <dbReference type="SAM" id="Phobius"/>
    </source>
</evidence>
<gene>
    <name evidence="4" type="primary">LOC102803400</name>
</gene>
<evidence type="ECO:0000313" key="3">
    <source>
        <dbReference type="Proteomes" id="UP000694865"/>
    </source>
</evidence>
<dbReference type="SUPFAM" id="SSF51905">
    <property type="entry name" value="FAD/NAD(P)-binding domain"/>
    <property type="match status" value="2"/>
</dbReference>
<dbReference type="InterPro" id="IPR050982">
    <property type="entry name" value="Auxin_biosynth/cation_transpt"/>
</dbReference>
<keyword evidence="2" id="KW-0812">Transmembrane</keyword>
<organism evidence="3 4">
    <name type="scientific">Saccoglossus kowalevskii</name>
    <name type="common">Acorn worm</name>
    <dbReference type="NCBI Taxonomy" id="10224"/>
    <lineage>
        <taxon>Eukaryota</taxon>
        <taxon>Metazoa</taxon>
        <taxon>Hemichordata</taxon>
        <taxon>Enteropneusta</taxon>
        <taxon>Harrimaniidae</taxon>
        <taxon>Saccoglossus</taxon>
    </lineage>
</organism>
<sequence>MSVSLHTVVIGKWTLITCFVFVTHALGFHQYCLIGAGPAGLQMGYFLGKANRDYVIFEKTNMPGSFFEHYPRHRKLISINKINTGSTNKEFNFRHDWNSLIGDGDLYFNTESSQNMVSLGAVVTNVVPSGAVEPNMMSLGAVVPNVVSLGSVVSNMVSFRAVESIVLSLGAVVPNVVSLGSVVPNMVSFRAVVPMSLGAVVPNMVFLGAVVPNMVSLAGVVPNIVFLEAAVPNVVSLGAVVPIVLSLAAVVPNVLSLGAVVPNVLSLGAVVPNVVSLGAIVPNMVSLGAVVEFSRDFFPNADVILEYFQAYKTKYNIRVQYNTTIVNVGRDNTAVSLFSLRDQKGTVHTCKTVIVSTGIAIPNVPDYEGIENTIGYEDMPMNMSMYDGKTVLILGKGNSAFETGTAISYVANLVHLVSNRIEEDAWNSHYVGDVRAVNNELYDTFYLKSLDGLFVLATGTGMEQPRFVKDESSEKISIRFNHLISDKDNYMFRWEYDYVIRCTGFVFDFSIFDKTCRPKPKFPWNKNRRPKYPLIDHTYQAVDVPGLYFAGTVTHSLDFKKSSGGFLHGFRYTTQALHRILEYQNHRKQWPSIKMSISELLNHIIKRVNEASGLYQMFGVLSDVMILSSDEKYEYLEDYPIQLLPTFKNITGKEADRIIVFTLQYGSGEGVELNIAKQAHTSFFLHPMFHYYERIPTDKDMIMHNKLLYNGLPRPTKLHHITSDFRTSWSTPNSHILPLRRFLESCVGQDLRYNYDDECFQLTMTHKNPPIGCQQSYASGLRISRSA</sequence>
<keyword evidence="3" id="KW-1185">Reference proteome</keyword>
<feature type="transmembrane region" description="Helical" evidence="2">
    <location>
        <begin position="234"/>
        <end position="255"/>
    </location>
</feature>
<dbReference type="PANTHER" id="PTHR43539:SF23">
    <property type="entry name" value="FAD-DEPENDENT OXIDOREDUCTASE DOMAIN-CONTAINING PROTEIN 2"/>
    <property type="match status" value="1"/>
</dbReference>
<evidence type="ECO:0000256" key="1">
    <source>
        <dbReference type="ARBA" id="ARBA00023002"/>
    </source>
</evidence>
<name>A0ABM0LZS1_SACKO</name>
<keyword evidence="2" id="KW-0472">Membrane</keyword>
<reference evidence="4" key="1">
    <citation type="submission" date="2025-08" db="UniProtKB">
        <authorList>
            <consortium name="RefSeq"/>
        </authorList>
    </citation>
    <scope>IDENTIFICATION</scope>
    <source>
        <tissue evidence="4">Testes</tissue>
    </source>
</reference>
<dbReference type="GeneID" id="102803400"/>